<dbReference type="InterPro" id="IPR028888">
    <property type="entry name" value="MOCS2B_euk"/>
</dbReference>
<dbReference type="GO" id="GO:0030366">
    <property type="term" value="F:molybdopterin synthase activity"/>
    <property type="evidence" value="ECO:0007669"/>
    <property type="project" value="UniProtKB-UniRule"/>
</dbReference>
<dbReference type="InterPro" id="IPR016155">
    <property type="entry name" value="Mopterin_synth/thiamin_S_b"/>
</dbReference>
<dbReference type="Pfam" id="PF02597">
    <property type="entry name" value="ThiS"/>
    <property type="match status" value="1"/>
</dbReference>
<dbReference type="PANTHER" id="PTHR23404">
    <property type="entry name" value="MOLYBDOPTERIN SYNTHASE RELATED"/>
    <property type="match status" value="1"/>
</dbReference>
<dbReference type="HAMAP" id="MF_03051">
    <property type="entry name" value="MOCS2A"/>
    <property type="match status" value="1"/>
</dbReference>
<dbReference type="InterPro" id="IPR036563">
    <property type="entry name" value="MoaE_sf"/>
</dbReference>
<comment type="miscellaneous">
    <text evidence="7">This protein is produced by a bicistronic gene which also produces the large subunit (MOCS2B).</text>
</comment>
<evidence type="ECO:0000256" key="8">
    <source>
        <dbReference type="HAMAP-Rule" id="MF_03052"/>
    </source>
</evidence>
<dbReference type="Gene3D" id="3.90.1170.40">
    <property type="entry name" value="Molybdopterin biosynthesis MoaE subunit"/>
    <property type="match status" value="1"/>
</dbReference>
<gene>
    <name evidence="8" type="primary">MOCS2</name>
    <name evidence="9" type="ORF">ACEWY4_004691</name>
</gene>
<feature type="modified residue" description="Glycyl adenylate; alternate" evidence="7">
    <location>
        <position position="86"/>
    </location>
</feature>
<comment type="pathway">
    <text evidence="1 8">Cofactor biosynthesis; molybdopterin biosynthesis.</text>
</comment>
<protein>
    <recommendedName>
        <fullName evidence="7 8">Multifunctional fusion protein</fullName>
    </recommendedName>
    <domain>
        <recommendedName>
            <fullName evidence="7">Molybdopterin synthase sulfur carrier subunit</fullName>
        </recommendedName>
        <alternativeName>
            <fullName evidence="7">Molybdenum cofactor synthesis protein 2 small subunit</fullName>
        </alternativeName>
        <alternativeName>
            <fullName evidence="7">Molybdenum cofactor synthesis protein 2A</fullName>
        </alternativeName>
        <alternativeName>
            <fullName evidence="7">Sulfur carrier protein MOCS2A</fullName>
            <shortName evidence="7">MOCS2A</shortName>
        </alternativeName>
    </domain>
    <domain>
        <recommendedName>
            <fullName evidence="8">Molybdopterin synthase catalytic subunit</fullName>
            <ecNumber evidence="8">2.8.1.12</ecNumber>
        </recommendedName>
        <alternativeName>
            <fullName evidence="8">Molybdenum cofactor synthesis protein 2 large subunit</fullName>
        </alternativeName>
        <alternativeName>
            <fullName evidence="8">Molybdenum cofactor synthesis protein 2B</fullName>
            <shortName evidence="8">MOCS2B</shortName>
        </alternativeName>
    </domain>
</protein>
<comment type="function">
    <text evidence="7">Acts as a sulfur carrier required for molybdopterin biosynthesis. Component of the molybdopterin synthase complex that catalyzes the conversion of precursor Z into molybdopterin by mediating the incorporation of 2 sulfur atoms into precursor Z to generate a dithiolene group. In the complex, serves as sulfur donor by being thiocarboxylated (-COSH) at its C-terminus by MOCS3. After interaction with MOCS2B, the sulfur is then transferred to precursor Z to form molybdopterin.</text>
</comment>
<dbReference type="InterPro" id="IPR012675">
    <property type="entry name" value="Beta-grasp_dom_sf"/>
</dbReference>
<dbReference type="Pfam" id="PF02391">
    <property type="entry name" value="MoaE"/>
    <property type="match status" value="1"/>
</dbReference>
<evidence type="ECO:0000256" key="1">
    <source>
        <dbReference type="ARBA" id="ARBA00005046"/>
    </source>
</evidence>
<dbReference type="Gene3D" id="3.10.20.30">
    <property type="match status" value="1"/>
</dbReference>
<dbReference type="EC" id="2.8.1.12" evidence="8"/>
<dbReference type="EMBL" id="JBHFQA010000004">
    <property type="protein sequence ID" value="KAL2100297.1"/>
    <property type="molecule type" value="Genomic_DNA"/>
</dbReference>
<dbReference type="Proteomes" id="UP001591681">
    <property type="component" value="Unassembled WGS sequence"/>
</dbReference>
<dbReference type="InterPro" id="IPR003749">
    <property type="entry name" value="ThiS/MoaD-like"/>
</dbReference>
<comment type="subunit">
    <text evidence="8">Heterotetramer; composed of 2 small (MOCS2A) and 2 large (MOCS2B) subunits.</text>
</comment>
<comment type="miscellaneous">
    <text evidence="8">This protein is produced by a bicistronic gene which also produces the large subunit (MOCS2A).</text>
</comment>
<evidence type="ECO:0000256" key="4">
    <source>
        <dbReference type="ARBA" id="ARBA00022679"/>
    </source>
</evidence>
<keyword evidence="4 8" id="KW-0808">Transferase</keyword>
<comment type="catalytic activity">
    <reaction evidence="8">
        <text>2 [molybdopterin-synthase sulfur-carrier protein]-C-terminal-Gly-aminoethanethioate + cyclic pyranopterin phosphate + H2O = molybdopterin + 2 [molybdopterin-synthase sulfur-carrier protein]-C-terminal Gly-Gly + 2 H(+)</text>
        <dbReference type="Rhea" id="RHEA:26333"/>
        <dbReference type="Rhea" id="RHEA-COMP:12202"/>
        <dbReference type="Rhea" id="RHEA-COMP:19907"/>
        <dbReference type="ChEBI" id="CHEBI:15377"/>
        <dbReference type="ChEBI" id="CHEBI:15378"/>
        <dbReference type="ChEBI" id="CHEBI:58698"/>
        <dbReference type="ChEBI" id="CHEBI:59648"/>
        <dbReference type="ChEBI" id="CHEBI:90778"/>
        <dbReference type="ChEBI" id="CHEBI:232372"/>
        <dbReference type="EC" id="2.8.1.12"/>
    </reaction>
</comment>
<evidence type="ECO:0000313" key="10">
    <source>
        <dbReference type="Proteomes" id="UP001591681"/>
    </source>
</evidence>
<keyword evidence="3 7" id="KW-0597">Phosphoprotein</keyword>
<dbReference type="FunFam" id="3.10.20.30:FF:000010">
    <property type="entry name" value="Molybdopterin synthase sulfur carrier subunit"/>
    <property type="match status" value="1"/>
</dbReference>
<feature type="binding site" evidence="8">
    <location>
        <begin position="195"/>
        <end position="196"/>
    </location>
    <ligand>
        <name>substrate</name>
    </ligand>
</feature>
<feature type="binding site" evidence="8">
    <location>
        <begin position="218"/>
        <end position="220"/>
    </location>
    <ligand>
        <name>substrate</name>
    </ligand>
</feature>
<keyword evidence="6 8" id="KW-0501">Molybdenum cofactor biosynthesis</keyword>
<dbReference type="AlphaFoldDB" id="A0ABD1KM78"/>
<dbReference type="NCBIfam" id="TIGR01682">
    <property type="entry name" value="moaD"/>
    <property type="match status" value="1"/>
</dbReference>
<dbReference type="InterPro" id="IPR028887">
    <property type="entry name" value="MOCS2A_euk"/>
</dbReference>
<evidence type="ECO:0000256" key="3">
    <source>
        <dbReference type="ARBA" id="ARBA00022553"/>
    </source>
</evidence>
<name>A0ABD1KM78_9TELE</name>
<feature type="binding site" evidence="8">
    <location>
        <position position="211"/>
    </location>
    <ligand>
        <name>substrate</name>
    </ligand>
</feature>
<keyword evidence="5 7" id="KW-0547">Nucleotide-binding</keyword>
<reference evidence="9 10" key="1">
    <citation type="submission" date="2024-09" db="EMBL/GenBank/DDBJ databases">
        <title>A chromosome-level genome assembly of Gray's grenadier anchovy, Coilia grayii.</title>
        <authorList>
            <person name="Fu Z."/>
        </authorList>
    </citation>
    <scope>NUCLEOTIDE SEQUENCE [LARGE SCALE GENOMIC DNA]</scope>
    <source>
        <strain evidence="9">G4</strain>
        <tissue evidence="9">Muscle</tissue>
    </source>
</reference>
<comment type="PTM">
    <text evidence="7">C-terminal thiocarboxylation occurs in 2 steps, it is first acyl-adenylated (-COAMP) via the hesA/moeB/thiF part of MOCS3, then thiocarboxylated (-COSH) via the rhodanese domain of MOCS3.</text>
</comment>
<keyword evidence="2 8" id="KW-0963">Cytoplasm</keyword>
<accession>A0ABD1KM78</accession>
<dbReference type="GO" id="GO:0000166">
    <property type="term" value="F:nucleotide binding"/>
    <property type="evidence" value="ECO:0007669"/>
    <property type="project" value="UniProtKB-KW"/>
</dbReference>
<comment type="similarity">
    <text evidence="8">Belongs to the MoaE family. MOCS2B subfamily.</text>
</comment>
<dbReference type="GO" id="GO:0006777">
    <property type="term" value="P:Mo-molybdopterin cofactor biosynthetic process"/>
    <property type="evidence" value="ECO:0007669"/>
    <property type="project" value="UniProtKB-UniRule"/>
</dbReference>
<evidence type="ECO:0000256" key="5">
    <source>
        <dbReference type="ARBA" id="ARBA00022741"/>
    </source>
</evidence>
<proteinExistence type="inferred from homology"/>
<sequence length="243" mass="26932">MVSEVSVLYFAKGAELTGLKSETVKLPSQLTALQLWQELETRHPKLSVLREQVVLAVRQEYVALGDQLVSLHDGDEVAVIPPISGGMTEAVDSPRDLIKLTHEKLSSDAVSSSVTCPSCGAISMFIGTTRDNFEDKKVIQLEYEAYVPMAELEMKKICTSIRAKWPTVRHICIQHRLGVVPVTEASVIVGISSPHRVESLEAVRFCIDALKATVPIWKKEVYETEDAVWKQNKECLWSAGGKK</sequence>
<organism evidence="9 10">
    <name type="scientific">Coilia grayii</name>
    <name type="common">Gray's grenadier anchovy</name>
    <dbReference type="NCBI Taxonomy" id="363190"/>
    <lineage>
        <taxon>Eukaryota</taxon>
        <taxon>Metazoa</taxon>
        <taxon>Chordata</taxon>
        <taxon>Craniata</taxon>
        <taxon>Vertebrata</taxon>
        <taxon>Euteleostomi</taxon>
        <taxon>Actinopterygii</taxon>
        <taxon>Neopterygii</taxon>
        <taxon>Teleostei</taxon>
        <taxon>Clupei</taxon>
        <taxon>Clupeiformes</taxon>
        <taxon>Clupeoidei</taxon>
        <taxon>Engraulidae</taxon>
        <taxon>Coilinae</taxon>
        <taxon>Coilia</taxon>
    </lineage>
</organism>
<dbReference type="CDD" id="cd00754">
    <property type="entry name" value="Ubl_MoaD"/>
    <property type="match status" value="1"/>
</dbReference>
<keyword evidence="10" id="KW-1185">Reference proteome</keyword>
<comment type="subcellular location">
    <subcellularLocation>
        <location evidence="8">Cytoplasm</location>
        <location evidence="8">Cytosol</location>
    </subcellularLocation>
</comment>
<dbReference type="HAMAP" id="MF_03052">
    <property type="entry name" value="MOC2B"/>
    <property type="match status" value="1"/>
</dbReference>
<feature type="modified residue" description="1-thioglycine; alternate" evidence="7">
    <location>
        <position position="86"/>
    </location>
</feature>
<dbReference type="InterPro" id="IPR003448">
    <property type="entry name" value="Mopterin_biosynth_MoaE"/>
</dbReference>
<evidence type="ECO:0000256" key="2">
    <source>
        <dbReference type="ARBA" id="ARBA00022490"/>
    </source>
</evidence>
<evidence type="ECO:0000256" key="6">
    <source>
        <dbReference type="ARBA" id="ARBA00023150"/>
    </source>
</evidence>
<comment type="caution">
    <text evidence="9">The sequence shown here is derived from an EMBL/GenBank/DDBJ whole genome shotgun (WGS) entry which is preliminary data.</text>
</comment>
<dbReference type="SUPFAM" id="SSF54285">
    <property type="entry name" value="MoaD/ThiS"/>
    <property type="match status" value="1"/>
</dbReference>
<evidence type="ECO:0000313" key="9">
    <source>
        <dbReference type="EMBL" id="KAL2100297.1"/>
    </source>
</evidence>
<dbReference type="FunFam" id="3.90.1170.40:FF:000002">
    <property type="entry name" value="Molybdopterin synthase catalytic subunit"/>
    <property type="match status" value="1"/>
</dbReference>
<dbReference type="GO" id="GO:1990140">
    <property type="term" value="C:molybdopterin synthase complex"/>
    <property type="evidence" value="ECO:0007669"/>
    <property type="project" value="UniProtKB-UniRule"/>
</dbReference>
<comment type="function">
    <text evidence="8">Catalytic subunit of the molybdopterin synthase complex, a complex that catalyzes the conversion of precursor Z into molybdopterin. Acts by mediating the incorporation of 2 sulfur atoms from thiocarboxylated MOCS2A into precursor Z to generate a dithiolene group.</text>
</comment>
<dbReference type="SUPFAM" id="SSF54690">
    <property type="entry name" value="Molybdopterin synthase subunit MoaE"/>
    <property type="match status" value="1"/>
</dbReference>
<evidence type="ECO:0000256" key="7">
    <source>
        <dbReference type="HAMAP-Rule" id="MF_03051"/>
    </source>
</evidence>
<comment type="similarity">
    <text evidence="7">Belongs to the MoaD family. MOCS2A subfamily.</text>
</comment>
<dbReference type="CDD" id="cd00756">
    <property type="entry name" value="MoaE"/>
    <property type="match status" value="1"/>
</dbReference>